<dbReference type="RefSeq" id="WP_248994783.1">
    <property type="nucleotide sequence ID" value="NZ_JAKIKP010000003.1"/>
</dbReference>
<proteinExistence type="predicted"/>
<dbReference type="Proteomes" id="UP001139333">
    <property type="component" value="Unassembled WGS sequence"/>
</dbReference>
<keyword evidence="3" id="KW-1185">Reference proteome</keyword>
<sequence length="195" mass="21931">MLKQHKAEDDLIKVYGRLIAIGVLLLILTILGFKHFNQMPDMAGKSLAIEHNRLLHIMAMIKSQWLSRGRPEQLLLSWESMAPNMHVETVMQQNTVNMAKNVKNQAAISADVNVTDTGNWITLSKQGWPLLASLDEHGCQLLWYQLLATPLDNISVSFDSDEHICRFVAKDSASLAYQVNSGRVLFMSTIDTKVN</sequence>
<evidence type="ECO:0000313" key="2">
    <source>
        <dbReference type="EMBL" id="MCL1142097.1"/>
    </source>
</evidence>
<evidence type="ECO:0000256" key="1">
    <source>
        <dbReference type="SAM" id="Phobius"/>
    </source>
</evidence>
<evidence type="ECO:0000313" key="3">
    <source>
        <dbReference type="Proteomes" id="UP001139333"/>
    </source>
</evidence>
<keyword evidence="1" id="KW-0812">Transmembrane</keyword>
<protein>
    <recommendedName>
        <fullName evidence="4">MSHA biogenesis protein MshF</fullName>
    </recommendedName>
</protein>
<reference evidence="2" key="1">
    <citation type="submission" date="2022-01" db="EMBL/GenBank/DDBJ databases">
        <title>Whole genome-based taxonomy of the Shewanellaceae.</title>
        <authorList>
            <person name="Martin-Rodriguez A.J."/>
        </authorList>
    </citation>
    <scope>NUCLEOTIDE SEQUENCE</scope>
    <source>
        <strain evidence="2">DSM 16422</strain>
    </source>
</reference>
<accession>A0A9X2CHJ8</accession>
<keyword evidence="1" id="KW-0472">Membrane</keyword>
<keyword evidence="1" id="KW-1133">Transmembrane helix</keyword>
<organism evidence="2 3">
    <name type="scientific">Shewanella gaetbuli</name>
    <dbReference type="NCBI Taxonomy" id="220752"/>
    <lineage>
        <taxon>Bacteria</taxon>
        <taxon>Pseudomonadati</taxon>
        <taxon>Pseudomonadota</taxon>
        <taxon>Gammaproteobacteria</taxon>
        <taxon>Alteromonadales</taxon>
        <taxon>Shewanellaceae</taxon>
        <taxon>Shewanella</taxon>
    </lineage>
</organism>
<evidence type="ECO:0008006" key="4">
    <source>
        <dbReference type="Google" id="ProtNLM"/>
    </source>
</evidence>
<name>A0A9X2CHJ8_9GAMM</name>
<comment type="caution">
    <text evidence="2">The sequence shown here is derived from an EMBL/GenBank/DDBJ whole genome shotgun (WGS) entry which is preliminary data.</text>
</comment>
<feature type="transmembrane region" description="Helical" evidence="1">
    <location>
        <begin position="14"/>
        <end position="33"/>
    </location>
</feature>
<dbReference type="EMBL" id="JAKIKP010000003">
    <property type="protein sequence ID" value="MCL1142097.1"/>
    <property type="molecule type" value="Genomic_DNA"/>
</dbReference>
<gene>
    <name evidence="2" type="ORF">L2672_05250</name>
</gene>
<dbReference type="AlphaFoldDB" id="A0A9X2CHJ8"/>